<comment type="caution">
    <text evidence="1">The sequence shown here is derived from an EMBL/GenBank/DDBJ whole genome shotgun (WGS) entry which is preliminary data.</text>
</comment>
<evidence type="ECO:0000313" key="1">
    <source>
        <dbReference type="EMBL" id="PNY26897.1"/>
    </source>
</evidence>
<organism evidence="1 2">
    <name type="scientific">Tolypocladium capitatum</name>
    <dbReference type="NCBI Taxonomy" id="45235"/>
    <lineage>
        <taxon>Eukaryota</taxon>
        <taxon>Fungi</taxon>
        <taxon>Dikarya</taxon>
        <taxon>Ascomycota</taxon>
        <taxon>Pezizomycotina</taxon>
        <taxon>Sordariomycetes</taxon>
        <taxon>Hypocreomycetidae</taxon>
        <taxon>Hypocreales</taxon>
        <taxon>Ophiocordycipitaceae</taxon>
        <taxon>Tolypocladium</taxon>
    </lineage>
</organism>
<dbReference type="OrthoDB" id="2823490at2759"/>
<gene>
    <name evidence="1" type="ORF">TCAP_03169</name>
</gene>
<dbReference type="Proteomes" id="UP000236621">
    <property type="component" value="Unassembled WGS sequence"/>
</dbReference>
<keyword evidence="2" id="KW-1185">Reference proteome</keyword>
<sequence length="142" mass="16439">MARTARQRHNYRLDHMYLNTGSIWPTWTWVPALADNVGIVHTITRIFYTPTETEVIAIHEGYNPIFRRYGGPPVNVWLFYRTLRVFLQCGSPPWPGDEEEGTLPGMTIHKLINALSAIEPGVVLVEYPPSFRRTNFNIWGHF</sequence>
<proteinExistence type="predicted"/>
<evidence type="ECO:0000313" key="2">
    <source>
        <dbReference type="Proteomes" id="UP000236621"/>
    </source>
</evidence>
<dbReference type="STRING" id="45235.A0A2K3QH75"/>
<dbReference type="EMBL" id="NRSZ01000484">
    <property type="protein sequence ID" value="PNY26897.1"/>
    <property type="molecule type" value="Genomic_DNA"/>
</dbReference>
<protein>
    <submittedName>
        <fullName evidence="1">Transcriptional regulatory protein</fullName>
    </submittedName>
</protein>
<dbReference type="AlphaFoldDB" id="A0A2K3QH75"/>
<reference evidence="1 2" key="1">
    <citation type="submission" date="2017-08" db="EMBL/GenBank/DDBJ databases">
        <title>Harnessing the power of phylogenomics to disentangle the directionality and signatures of interkingdom host jumping in the parasitic fungal genus Tolypocladium.</title>
        <authorList>
            <person name="Quandt C.A."/>
            <person name="Patterson W."/>
            <person name="Spatafora J.W."/>
        </authorList>
    </citation>
    <scope>NUCLEOTIDE SEQUENCE [LARGE SCALE GENOMIC DNA]</scope>
    <source>
        <strain evidence="1 2">CBS 113982</strain>
    </source>
</reference>
<accession>A0A2K3QH75</accession>
<name>A0A2K3QH75_9HYPO</name>